<reference evidence="3 6" key="1">
    <citation type="submission" date="2015-09" db="EMBL/GenBank/DDBJ databases">
        <title>Genome announcement of multiple Pseudomonas syringae strains.</title>
        <authorList>
            <person name="Thakur S."/>
            <person name="Wang P.W."/>
            <person name="Gong Y."/>
            <person name="Weir B.S."/>
            <person name="Guttman D.S."/>
        </authorList>
    </citation>
    <scope>NUCLEOTIDE SEQUENCE [LARGE SCALE GENOMIC DNA]</scope>
    <source>
        <strain evidence="3 6">ICMP4455</strain>
    </source>
</reference>
<dbReference type="Pfam" id="PF00724">
    <property type="entry name" value="Oxidored_FMN"/>
    <property type="match status" value="1"/>
</dbReference>
<sequence>MIETAPRYAAVRSVLWVGIRLSPTTPDAGNTPMASQVMETYGYLMDKLNTYDLAYLHFVEGATAGSRDLPERVDLDALHKRFKGSYMGKNGYDLELAVERRAAGLVDLVAFGRPIIANPDLVERFKQSKPLAESTRDDYYDGGAKGYTDRVRATA</sequence>
<evidence type="ECO:0000313" key="7">
    <source>
        <dbReference type="Proteomes" id="UP000272627"/>
    </source>
</evidence>
<comment type="caution">
    <text evidence="3">The sequence shown here is derived from an EMBL/GenBank/DDBJ whole genome shotgun (WGS) entry which is preliminary data.</text>
</comment>
<dbReference type="InterPro" id="IPR013785">
    <property type="entry name" value="Aldolase_TIM"/>
</dbReference>
<dbReference type="InterPro" id="IPR001155">
    <property type="entry name" value="OxRdtase_FMN_N"/>
</dbReference>
<dbReference type="Proteomes" id="UP000630864">
    <property type="component" value="Unassembled WGS sequence"/>
</dbReference>
<dbReference type="PATRIC" id="fig|129137.4.peg.331"/>
<dbReference type="EMBL" id="BMZW01000091">
    <property type="protein sequence ID" value="GFZ63343.1"/>
    <property type="molecule type" value="Genomic_DNA"/>
</dbReference>
<reference evidence="7 8" key="2">
    <citation type="submission" date="2018-08" db="EMBL/GenBank/DDBJ databases">
        <title>Recombination of ecologically and evolutionarily significant loci maintains genetic cohesion in the Pseudomonas syringae species complex.</title>
        <authorList>
            <person name="Dillon M."/>
            <person name="Thakur S."/>
            <person name="Almeida R.N.D."/>
            <person name="Weir B.S."/>
            <person name="Guttman D.S."/>
        </authorList>
    </citation>
    <scope>NUCLEOTIDE SEQUENCE [LARGE SCALE GENOMIC DNA]</scope>
    <source>
        <strain evidence="5 8">ICMP 4316</strain>
        <strain evidence="4 7">ICMP 8636</strain>
    </source>
</reference>
<protein>
    <submittedName>
        <fullName evidence="3">NADH:flavin oxidoreductase/NADH oxidase</fullName>
    </submittedName>
</protein>
<dbReference type="GO" id="GO:0005829">
    <property type="term" value="C:cytosol"/>
    <property type="evidence" value="ECO:0007669"/>
    <property type="project" value="TreeGrafter"/>
</dbReference>
<dbReference type="PANTHER" id="PTHR22893">
    <property type="entry name" value="NADH OXIDOREDUCTASE-RELATED"/>
    <property type="match status" value="1"/>
</dbReference>
<dbReference type="Gene3D" id="3.20.20.70">
    <property type="entry name" value="Aldolase class I"/>
    <property type="match status" value="1"/>
</dbReference>
<evidence type="ECO:0000313" key="8">
    <source>
        <dbReference type="Proteomes" id="UP000275613"/>
    </source>
</evidence>
<dbReference type="GO" id="GO:0010181">
    <property type="term" value="F:FMN binding"/>
    <property type="evidence" value="ECO:0007669"/>
    <property type="project" value="InterPro"/>
</dbReference>
<dbReference type="PANTHER" id="PTHR22893:SF91">
    <property type="entry name" value="NADPH DEHYDROGENASE 2-RELATED"/>
    <property type="match status" value="1"/>
</dbReference>
<dbReference type="Proteomes" id="UP000050490">
    <property type="component" value="Unassembled WGS sequence"/>
</dbReference>
<proteinExistence type="predicted"/>
<reference evidence="2" key="3">
    <citation type="submission" date="2020-09" db="EMBL/GenBank/DDBJ databases">
        <title>Pseudomonas syringae pv. eriobotryae genome sequence causing loquat canker disease.</title>
        <authorList>
            <person name="Fukuda S."/>
            <person name="Tashiro H."/>
            <person name="Nagano Y."/>
        </authorList>
    </citation>
    <scope>NUCLEOTIDE SEQUENCE</scope>
    <source>
        <strain evidence="2">AM001</strain>
    </source>
</reference>
<dbReference type="SUPFAM" id="SSF51395">
    <property type="entry name" value="FMN-linked oxidoreductases"/>
    <property type="match status" value="1"/>
</dbReference>
<dbReference type="AlphaFoldDB" id="A0A0P9Q5T6"/>
<dbReference type="EMBL" id="RBOA01000083">
    <property type="protein sequence ID" value="RMM02945.1"/>
    <property type="molecule type" value="Genomic_DNA"/>
</dbReference>
<dbReference type="EMBL" id="LJQI01000359">
    <property type="protein sequence ID" value="KPX22742.1"/>
    <property type="molecule type" value="Genomic_DNA"/>
</dbReference>
<evidence type="ECO:0000313" key="3">
    <source>
        <dbReference type="EMBL" id="KPX22742.1"/>
    </source>
</evidence>
<gene>
    <name evidence="3" type="ORF">ALO70_00211</name>
    <name evidence="5" type="ORF">ALQ39_00903</name>
    <name evidence="4" type="ORF">ALQ86_00470</name>
    <name evidence="2" type="ORF">PSE10A_58540</name>
</gene>
<evidence type="ECO:0000259" key="1">
    <source>
        <dbReference type="Pfam" id="PF00724"/>
    </source>
</evidence>
<feature type="domain" description="NADH:flavin oxidoreductase/NADH oxidase N-terminal" evidence="1">
    <location>
        <begin position="17"/>
        <end position="130"/>
    </location>
</feature>
<accession>A0A0P9Q5T6</accession>
<dbReference type="Proteomes" id="UP000272627">
    <property type="component" value="Unassembled WGS sequence"/>
</dbReference>
<dbReference type="InterPro" id="IPR045247">
    <property type="entry name" value="Oye-like"/>
</dbReference>
<evidence type="ECO:0000313" key="2">
    <source>
        <dbReference type="EMBL" id="GFZ63343.1"/>
    </source>
</evidence>
<evidence type="ECO:0000313" key="5">
    <source>
        <dbReference type="EMBL" id="RMO55146.1"/>
    </source>
</evidence>
<organism evidence="3 6">
    <name type="scientific">Pseudomonas amygdali pv. eriobotryae</name>
    <dbReference type="NCBI Taxonomy" id="129137"/>
    <lineage>
        <taxon>Bacteria</taxon>
        <taxon>Pseudomonadati</taxon>
        <taxon>Pseudomonadota</taxon>
        <taxon>Gammaproteobacteria</taxon>
        <taxon>Pseudomonadales</taxon>
        <taxon>Pseudomonadaceae</taxon>
        <taxon>Pseudomonas</taxon>
        <taxon>Pseudomonas amygdali</taxon>
    </lineage>
</organism>
<name>A0A0P9Q5T6_PSEA0</name>
<dbReference type="EMBL" id="RBPV01000321">
    <property type="protein sequence ID" value="RMO55146.1"/>
    <property type="molecule type" value="Genomic_DNA"/>
</dbReference>
<evidence type="ECO:0000313" key="4">
    <source>
        <dbReference type="EMBL" id="RMM02945.1"/>
    </source>
</evidence>
<dbReference type="Proteomes" id="UP000275613">
    <property type="component" value="Unassembled WGS sequence"/>
</dbReference>
<evidence type="ECO:0000313" key="6">
    <source>
        <dbReference type="Proteomes" id="UP000050490"/>
    </source>
</evidence>
<dbReference type="GO" id="GO:0016491">
    <property type="term" value="F:oxidoreductase activity"/>
    <property type="evidence" value="ECO:0007669"/>
    <property type="project" value="InterPro"/>
</dbReference>